<name>A0A9W8IYU1_9AGAR</name>
<gene>
    <name evidence="2" type="ORF">H1R20_g11967</name>
</gene>
<dbReference type="Proteomes" id="UP001140091">
    <property type="component" value="Unassembled WGS sequence"/>
</dbReference>
<proteinExistence type="predicted"/>
<dbReference type="OrthoDB" id="2944913at2759"/>
<feature type="compositionally biased region" description="Low complexity" evidence="1">
    <location>
        <begin position="366"/>
        <end position="390"/>
    </location>
</feature>
<feature type="compositionally biased region" description="Acidic residues" evidence="1">
    <location>
        <begin position="428"/>
        <end position="441"/>
    </location>
</feature>
<comment type="caution">
    <text evidence="2">The sequence shown here is derived from an EMBL/GenBank/DDBJ whole genome shotgun (WGS) entry which is preliminary data.</text>
</comment>
<dbReference type="AlphaFoldDB" id="A0A9W8IYU1"/>
<keyword evidence="3" id="KW-1185">Reference proteome</keyword>
<reference evidence="2" key="1">
    <citation type="submission" date="2022-06" db="EMBL/GenBank/DDBJ databases">
        <title>Genome Sequence of Candolleomyces eurysporus.</title>
        <authorList>
            <person name="Buettner E."/>
        </authorList>
    </citation>
    <scope>NUCLEOTIDE SEQUENCE</scope>
    <source>
        <strain evidence="2">VTCC 930004</strain>
    </source>
</reference>
<feature type="non-terminal residue" evidence="2">
    <location>
        <position position="1"/>
    </location>
</feature>
<feature type="compositionally biased region" description="Low complexity" evidence="1">
    <location>
        <begin position="51"/>
        <end position="67"/>
    </location>
</feature>
<sequence>MYADGVASSSRLPLQENWDPPLSLWTFPVSDCRYEPSLPDALTSSTSEALHQSTAKSSAHASTSTTPPSHPVNLPIRSQLSPGVWTDGGRKIYSSALPEVQQLLETARSTLTLPDISSDLIFTLAALDVFYKPGDPVHWLFWSDEKKESTANVVTRISLHRPPLITSPVAWNGTPEYLSILAIHHGSTWRQLYESKPWFTTVAPPKPSPQARQLNLRKRKVAPGAFRDLSKSPGLDDEGDEPVRAPSPELGEDTGPSTKPSDKRKTRAPRKTKPLPPPSPLSSATNSPEPAVLTLSPEQDPAGLSADVDPPTVETATRSKRKISAPSRYPQSVSYLQQVPPALEGSLLLGPGQPVEPIISGHTRTRSTSTDSSAKTAVASDVSRSASVASGTTAVDARGDASPSKKRKSLDDDADELEDVSLQNLDLADPDEEGGDDDEDSVITHGRGKRTRKPIINDTFDDAILEKTKSARNGSSARTNRKRARKA</sequence>
<feature type="region of interest" description="Disordered" evidence="1">
    <location>
        <begin position="344"/>
        <end position="487"/>
    </location>
</feature>
<feature type="region of interest" description="Disordered" evidence="1">
    <location>
        <begin position="40"/>
        <end position="78"/>
    </location>
</feature>
<evidence type="ECO:0000256" key="1">
    <source>
        <dbReference type="SAM" id="MobiDB-lite"/>
    </source>
</evidence>
<evidence type="ECO:0000313" key="3">
    <source>
        <dbReference type="Proteomes" id="UP001140091"/>
    </source>
</evidence>
<protein>
    <submittedName>
        <fullName evidence="2">Uncharacterized protein</fullName>
    </submittedName>
</protein>
<feature type="compositionally biased region" description="Basic residues" evidence="1">
    <location>
        <begin position="262"/>
        <end position="273"/>
    </location>
</feature>
<feature type="region of interest" description="Disordered" evidence="1">
    <location>
        <begin position="200"/>
        <end position="332"/>
    </location>
</feature>
<organism evidence="2 3">
    <name type="scientific">Candolleomyces eurysporus</name>
    <dbReference type="NCBI Taxonomy" id="2828524"/>
    <lineage>
        <taxon>Eukaryota</taxon>
        <taxon>Fungi</taxon>
        <taxon>Dikarya</taxon>
        <taxon>Basidiomycota</taxon>
        <taxon>Agaricomycotina</taxon>
        <taxon>Agaricomycetes</taxon>
        <taxon>Agaricomycetidae</taxon>
        <taxon>Agaricales</taxon>
        <taxon>Agaricineae</taxon>
        <taxon>Psathyrellaceae</taxon>
        <taxon>Candolleomyces</taxon>
    </lineage>
</organism>
<dbReference type="EMBL" id="JANBPK010001194">
    <property type="protein sequence ID" value="KAJ2925140.1"/>
    <property type="molecule type" value="Genomic_DNA"/>
</dbReference>
<accession>A0A9W8IYU1</accession>
<evidence type="ECO:0000313" key="2">
    <source>
        <dbReference type="EMBL" id="KAJ2925140.1"/>
    </source>
</evidence>